<keyword evidence="3" id="KW-1185">Reference proteome</keyword>
<feature type="region of interest" description="Disordered" evidence="1">
    <location>
        <begin position="368"/>
        <end position="410"/>
    </location>
</feature>
<dbReference type="EMBL" id="RRYP01006308">
    <property type="protein sequence ID" value="TNV81310.1"/>
    <property type="molecule type" value="Genomic_DNA"/>
</dbReference>
<gene>
    <name evidence="2" type="ORF">FGO68_gene14274</name>
</gene>
<feature type="region of interest" description="Disordered" evidence="1">
    <location>
        <begin position="595"/>
        <end position="617"/>
    </location>
</feature>
<dbReference type="AlphaFoldDB" id="A0A8J8NW22"/>
<name>A0A8J8NW22_HALGN</name>
<feature type="compositionally biased region" description="Basic and acidic residues" evidence="1">
    <location>
        <begin position="398"/>
        <end position="410"/>
    </location>
</feature>
<feature type="region of interest" description="Disordered" evidence="1">
    <location>
        <begin position="53"/>
        <end position="81"/>
    </location>
</feature>
<accession>A0A8J8NW22</accession>
<evidence type="ECO:0000313" key="2">
    <source>
        <dbReference type="EMBL" id="TNV81310.1"/>
    </source>
</evidence>
<feature type="compositionally biased region" description="Low complexity" evidence="1">
    <location>
        <begin position="599"/>
        <end position="608"/>
    </location>
</feature>
<feature type="compositionally biased region" description="Polar residues" evidence="1">
    <location>
        <begin position="492"/>
        <end position="505"/>
    </location>
</feature>
<dbReference type="Proteomes" id="UP000785679">
    <property type="component" value="Unassembled WGS sequence"/>
</dbReference>
<evidence type="ECO:0000313" key="3">
    <source>
        <dbReference type="Proteomes" id="UP000785679"/>
    </source>
</evidence>
<sequence length="617" mass="68997">MLSENKNFNNQTAQPKSSLYFSSPLKIPHIKKVSIQGYDKENGGRAFSALKQGATQTSGKGSTQGNTLSGRPSSQKRVGQSVLQKPVFGVPLINFDEDDIGDNFQGLSQAQQRSNPASNSPFLPAFMTRTVSPSHQRFVSTLKAATSLMSLDDPLPDDCEDPFISPLRSTSPWQKIASVVLSKGTQYKEQINKFNQYFELKIQTEQKTEKFPFERDAGIINILHQRLVKLEAEREAAERAKCNNGVKSQRVNRRKLTLGDTLKYLEELQSQIKTGHLRRLEEEASSTSYRKPFHSIRVTKTRQIPQFKGSFMDTRLQTLLSDGATFTRATPSAESGTSFLDMLEQALKSDVKNASALNRSNLDQIETTRQQANQSMPPIKPPESRVKSLFSRRRHQSVVHEKDESDFSEEECKLPLSLKKGGEDGSTGGNATPILGIKEDQEVVKKKKVKVDKENKAPSECSLPAVENPKKKNKYAHVKSKFLSFTPKEPSDTVSNIASSSTTSHHLPFDLQSRTSSQTPSQLPFRAPTSQELLSHSPYLQPQVKLTQCPLNSTVTVADIASVMKVKIVRTQRPHKFDKQAELLKAVRLRCKEGRQEVSEQSSSQQSSRCEMTFNHQ</sequence>
<protein>
    <submittedName>
        <fullName evidence="2">Uncharacterized protein</fullName>
    </submittedName>
</protein>
<organism evidence="2 3">
    <name type="scientific">Halteria grandinella</name>
    <dbReference type="NCBI Taxonomy" id="5974"/>
    <lineage>
        <taxon>Eukaryota</taxon>
        <taxon>Sar</taxon>
        <taxon>Alveolata</taxon>
        <taxon>Ciliophora</taxon>
        <taxon>Intramacronucleata</taxon>
        <taxon>Spirotrichea</taxon>
        <taxon>Stichotrichia</taxon>
        <taxon>Sporadotrichida</taxon>
        <taxon>Halteriidae</taxon>
        <taxon>Halteria</taxon>
    </lineage>
</organism>
<proteinExistence type="predicted"/>
<feature type="compositionally biased region" description="Polar residues" evidence="1">
    <location>
        <begin position="512"/>
        <end position="526"/>
    </location>
</feature>
<comment type="caution">
    <text evidence="2">The sequence shown here is derived from an EMBL/GenBank/DDBJ whole genome shotgun (WGS) entry which is preliminary data.</text>
</comment>
<evidence type="ECO:0000256" key="1">
    <source>
        <dbReference type="SAM" id="MobiDB-lite"/>
    </source>
</evidence>
<feature type="region of interest" description="Disordered" evidence="1">
    <location>
        <begin position="450"/>
        <end position="473"/>
    </location>
</feature>
<reference evidence="2" key="1">
    <citation type="submission" date="2019-06" db="EMBL/GenBank/DDBJ databases">
        <authorList>
            <person name="Zheng W."/>
        </authorList>
    </citation>
    <scope>NUCLEOTIDE SEQUENCE</scope>
    <source>
        <strain evidence="2">QDHG01</strain>
    </source>
</reference>
<feature type="region of interest" description="Disordered" evidence="1">
    <location>
        <begin position="488"/>
        <end position="526"/>
    </location>
</feature>